<keyword evidence="2" id="KW-0732">Signal</keyword>
<feature type="signal peptide" evidence="2">
    <location>
        <begin position="1"/>
        <end position="20"/>
    </location>
</feature>
<dbReference type="Pfam" id="PF08212">
    <property type="entry name" value="Lipocalin_2"/>
    <property type="match status" value="1"/>
</dbReference>
<keyword evidence="2" id="KW-0998">Cell outer membrane</keyword>
<evidence type="ECO:0000256" key="2">
    <source>
        <dbReference type="PIRNR" id="PIRNR036893"/>
    </source>
</evidence>
<comment type="caution">
    <text evidence="4">The sequence shown here is derived from an EMBL/GenBank/DDBJ whole genome shotgun (WGS) entry which is preliminary data.</text>
</comment>
<dbReference type="InterPro" id="IPR047202">
    <property type="entry name" value="Lipocalin_Blc-like_dom"/>
</dbReference>
<dbReference type="Proteomes" id="UP001597216">
    <property type="component" value="Unassembled WGS sequence"/>
</dbReference>
<keyword evidence="2" id="KW-0472">Membrane</keyword>
<dbReference type="CDD" id="cd19438">
    <property type="entry name" value="lipocalin_Blc-like"/>
    <property type="match status" value="1"/>
</dbReference>
<dbReference type="PANTHER" id="PTHR10612">
    <property type="entry name" value="APOLIPOPROTEIN D"/>
    <property type="match status" value="1"/>
</dbReference>
<reference evidence="5" key="1">
    <citation type="journal article" date="2019" name="Int. J. Syst. Evol. Microbiol.">
        <title>The Global Catalogue of Microorganisms (GCM) 10K type strain sequencing project: providing services to taxonomists for standard genome sequencing and annotation.</title>
        <authorList>
            <consortium name="The Broad Institute Genomics Platform"/>
            <consortium name="The Broad Institute Genome Sequencing Center for Infectious Disease"/>
            <person name="Wu L."/>
            <person name="Ma J."/>
        </authorList>
    </citation>
    <scope>NUCLEOTIDE SEQUENCE [LARGE SCALE GENOMIC DNA]</scope>
    <source>
        <strain evidence="5">CCUG 55074</strain>
    </source>
</reference>
<comment type="subcellular location">
    <subcellularLocation>
        <location evidence="2">Cell outer membrane</location>
    </subcellularLocation>
</comment>
<dbReference type="PRINTS" id="PR01171">
    <property type="entry name" value="BCTLIPOCALIN"/>
</dbReference>
<proteinExistence type="inferred from homology"/>
<evidence type="ECO:0000313" key="5">
    <source>
        <dbReference type="Proteomes" id="UP001597216"/>
    </source>
</evidence>
<evidence type="ECO:0000259" key="3">
    <source>
        <dbReference type="Pfam" id="PF08212"/>
    </source>
</evidence>
<evidence type="ECO:0000313" key="4">
    <source>
        <dbReference type="EMBL" id="MFD1192494.1"/>
    </source>
</evidence>
<dbReference type="InterPro" id="IPR022271">
    <property type="entry name" value="Lipocalin_ApoD"/>
</dbReference>
<dbReference type="InterPro" id="IPR012674">
    <property type="entry name" value="Calycin"/>
</dbReference>
<keyword evidence="5" id="KW-1185">Reference proteome</keyword>
<sequence length="174" mass="19365">MRILLLAVCAALLSATSAAAVTPPKPEEHIEPTKMLGRWYEVARLPNKTQRDCQAGISEWAREADGFDVLQVCHRGSVSAPPTEWKAKAKVLDPKTNARFKMTFFGGLLSQEYWVLEHRSDQGWLILGTPNGKYLWLMSQRPSLASGVKAQAVARIKQMGYDVSALEFPQPARN</sequence>
<dbReference type="EMBL" id="JBHTLQ010000060">
    <property type="protein sequence ID" value="MFD1192494.1"/>
    <property type="molecule type" value="Genomic_DNA"/>
</dbReference>
<dbReference type="PANTHER" id="PTHR10612:SF34">
    <property type="entry name" value="APOLIPOPROTEIN D"/>
    <property type="match status" value="1"/>
</dbReference>
<dbReference type="InterPro" id="IPR002446">
    <property type="entry name" value="Lipocalin_bac"/>
</dbReference>
<comment type="subunit">
    <text evidence="2">Homodimer.</text>
</comment>
<comment type="function">
    <text evidence="2">Involved in the storage or transport of lipids necessary for membrane maintenance under stressful conditions. Displays a binding preference for lysophospholipids.</text>
</comment>
<dbReference type="RefSeq" id="WP_374345902.1">
    <property type="nucleotide sequence ID" value="NZ_JBHTLQ010000060.1"/>
</dbReference>
<evidence type="ECO:0000256" key="1">
    <source>
        <dbReference type="ARBA" id="ARBA00006889"/>
    </source>
</evidence>
<dbReference type="InterPro" id="IPR000566">
    <property type="entry name" value="Lipocln_cytosolic_FA-bd_dom"/>
</dbReference>
<keyword evidence="2" id="KW-0449">Lipoprotein</keyword>
<dbReference type="PIRSF" id="PIRSF036893">
    <property type="entry name" value="Lipocalin_ApoD"/>
    <property type="match status" value="1"/>
</dbReference>
<accession>A0ABW3T5R5</accession>
<gene>
    <name evidence="4" type="ORF">ACFQ27_18030</name>
</gene>
<organism evidence="4 5">
    <name type="scientific">Phenylobacterium conjunctum</name>
    <dbReference type="NCBI Taxonomy" id="1298959"/>
    <lineage>
        <taxon>Bacteria</taxon>
        <taxon>Pseudomonadati</taxon>
        <taxon>Pseudomonadota</taxon>
        <taxon>Alphaproteobacteria</taxon>
        <taxon>Caulobacterales</taxon>
        <taxon>Caulobacteraceae</taxon>
        <taxon>Phenylobacterium</taxon>
    </lineage>
</organism>
<keyword evidence="2" id="KW-0446">Lipid-binding</keyword>
<name>A0ABW3T5R5_9CAUL</name>
<feature type="chain" id="PRO_5045017803" description="Outer membrane lipoprotein Blc" evidence="2">
    <location>
        <begin position="21"/>
        <end position="174"/>
    </location>
</feature>
<feature type="domain" description="Lipocalin/cytosolic fatty-acid binding" evidence="3">
    <location>
        <begin position="34"/>
        <end position="170"/>
    </location>
</feature>
<comment type="similarity">
    <text evidence="1 2">Belongs to the calycin superfamily. Lipocalin family.</text>
</comment>
<protein>
    <recommendedName>
        <fullName evidence="2">Outer membrane lipoprotein Blc</fullName>
    </recommendedName>
</protein>
<dbReference type="Gene3D" id="2.40.128.20">
    <property type="match status" value="1"/>
</dbReference>
<dbReference type="SUPFAM" id="SSF50814">
    <property type="entry name" value="Lipocalins"/>
    <property type="match status" value="1"/>
</dbReference>